<dbReference type="Gene3D" id="2.30.29.30">
    <property type="entry name" value="Pleckstrin-homology domain (PH domain)/Phosphotyrosine-binding domain (PTB)"/>
    <property type="match status" value="1"/>
</dbReference>
<protein>
    <recommendedName>
        <fullName evidence="16">RUN domain-containing protein</fullName>
    </recommendedName>
</protein>
<dbReference type="PROSITE" id="PS50826">
    <property type="entry name" value="RUN"/>
    <property type="match status" value="1"/>
</dbReference>
<dbReference type="EMBL" id="CM012455">
    <property type="protein sequence ID" value="RVE59936.1"/>
    <property type="molecule type" value="Genomic_DNA"/>
</dbReference>
<dbReference type="SMART" id="SM00233">
    <property type="entry name" value="PH"/>
    <property type="match status" value="2"/>
</dbReference>
<reference evidence="14 15" key="1">
    <citation type="submission" date="2018-11" db="EMBL/GenBank/DDBJ databases">
        <authorList>
            <person name="Lopez-Roques C."/>
            <person name="Donnadieu C."/>
            <person name="Bouchez O."/>
            <person name="Klopp C."/>
            <person name="Cabau C."/>
            <person name="Zahm M."/>
        </authorList>
    </citation>
    <scope>NUCLEOTIDE SEQUENCE [LARGE SCALE GENOMIC DNA]</scope>
    <source>
        <strain evidence="14">RS831</strain>
        <tissue evidence="14">Whole body</tissue>
    </source>
</reference>
<evidence type="ECO:0000256" key="1">
    <source>
        <dbReference type="ARBA" id="ARBA00004603"/>
    </source>
</evidence>
<dbReference type="CDD" id="cd17679">
    <property type="entry name" value="RUN_PLEKHM1"/>
    <property type="match status" value="1"/>
</dbReference>
<evidence type="ECO:0000256" key="3">
    <source>
        <dbReference type="ARBA" id="ARBA00022553"/>
    </source>
</evidence>
<evidence type="ECO:0000313" key="15">
    <source>
        <dbReference type="Proteomes" id="UP000283210"/>
    </source>
</evidence>
<dbReference type="InterPro" id="IPR004012">
    <property type="entry name" value="Run_dom"/>
</dbReference>
<evidence type="ECO:0000256" key="7">
    <source>
        <dbReference type="ARBA" id="ARBA00022771"/>
    </source>
</evidence>
<dbReference type="Pfam" id="PF13901">
    <property type="entry name" value="RH_dom"/>
    <property type="match status" value="1"/>
</dbReference>
<dbReference type="Proteomes" id="UP000283210">
    <property type="component" value="Chromosome 19"/>
</dbReference>
<dbReference type="CDD" id="cd00821">
    <property type="entry name" value="PH"/>
    <property type="match status" value="1"/>
</dbReference>
<evidence type="ECO:0000259" key="13">
    <source>
        <dbReference type="PROSITE" id="PS50826"/>
    </source>
</evidence>
<evidence type="ECO:0000256" key="6">
    <source>
        <dbReference type="ARBA" id="ARBA00022753"/>
    </source>
</evidence>
<keyword evidence="3" id="KW-0597">Phosphoprotein</keyword>
<keyword evidence="4" id="KW-0479">Metal-binding</keyword>
<dbReference type="PANTHER" id="PTHR12326:SF5">
    <property type="entry name" value="PLECKSTRIN HOMOLOGY DOMAIN-CONTAINING FAMILY M MEMBER 1"/>
    <property type="match status" value="1"/>
</dbReference>
<dbReference type="InterPro" id="IPR037213">
    <property type="entry name" value="Run_dom_sf"/>
</dbReference>
<evidence type="ECO:0000256" key="5">
    <source>
        <dbReference type="ARBA" id="ARBA00022737"/>
    </source>
</evidence>
<sequence>MTTNGETALVLRSGHVRTQQNSTLMLKLLYHTPACFVCHVWNVEVSLSGAMLSTQTPDSPPEVEDVKQIKEKLAQSLKALQKKYVTSDEVVTSEDGDANLLCCALEAIFIHGIKSKFIRSEAGGWGRKGDRGPLPQPFFWSLLKSVTHSDVITELEKINFVSTDVGRCRAWLRLALNHGLVECYLASLFREDSMLRAYYQPSAFLLNSEEREVLLSYLQGLASLTFNLSYKSAVLNEWTTTPLALAGLCPMSKLDTFGLLLNGDYQTKSVRKESWDTVSQSSGSSDCPALPAKGSGMLPALNSSNLSLDTTGSSQLSSSLSSDSLLHGQVSRSLTAEQWSSGDLDPPIHVSTKRSSKDLPSENKESRHCSQDSMREDSFVSSAGVDPFSENATFSSSDSETQGPAEPNHNPTDQPPSYTSEPEPASLDLPSCEEQPDEHQICNGADSEARLCPPVVSTLHEPELFEEGEDLKSEGGNSEPVQDTTHSNIAEESSTKTQEHRSSLRSSSIISRRTSSESLPHSDSWISADDIFKPHLEKIADDDEAPPATELKISQSPPSVVHRRQIGLSNPFRGLLKLGHLDRKGAMGMWRDYYCELSPFEFRLYVNAEERTCCENCSLLRCEDARITSPEGRFELAFPGKRLYLRAANRDEAEDWVDRIVEAVNKCRPAAPVDEQWEVLRPINENGLDECSVLSPNSAPGSPERLLSPFDRNGLKAGVSPQEFNWTQTVELELDALKEAVLYFSTEAEPRAWTPMVFSLSLEALKGFRVHEGKKLPRLSYPIEEIRDVVPDVSLGGPAFFKLLTVKHTIKFRAENPNEARSWRVLIRGALDAYLESGEDGPSEDSATPWSSGSAGNLHRLVQHQLKEDGALLTHLYTVQSEKGLDSQSFKCADCSQQIGPSLGRARLCEFSGQYYCDSCHIGETSIIPSRMLHNWDLIPREVSKRAVRVLAHIQQEPLLNLELLNPELVKHSESMAQVHSLRSRLRLLGDYLLTCRSGAHKHLQKKMEKRTYLLESSHLYSIMDLQQIAEGQYSNFLITLAQHASKHVLNCDLCSQRGFICQICHSDDIIFPFQFESTMRCKDCKAVFHAACKSASRSCPRCERMKKYLERDLQD</sequence>
<dbReference type="SMART" id="SM01175">
    <property type="entry name" value="DUF4206"/>
    <property type="match status" value="1"/>
</dbReference>
<keyword evidence="9" id="KW-0072">Autophagy</keyword>
<keyword evidence="5" id="KW-0677">Repeat</keyword>
<keyword evidence="10" id="KW-0458">Lysosome</keyword>
<evidence type="ECO:0000256" key="11">
    <source>
        <dbReference type="SAM" id="MobiDB-lite"/>
    </source>
</evidence>
<name>A0A437CB16_ORYJA</name>
<dbReference type="SMART" id="SM00593">
    <property type="entry name" value="RUN"/>
    <property type="match status" value="1"/>
</dbReference>
<reference evidence="14 15" key="2">
    <citation type="submission" date="2019-01" db="EMBL/GenBank/DDBJ databases">
        <title>A chromosome length genome reference of the Java medaka (oryzias javanicus).</title>
        <authorList>
            <person name="Herpin A."/>
            <person name="Takehana Y."/>
            <person name="Naruse K."/>
            <person name="Ansai S."/>
            <person name="Kawaguchi M."/>
        </authorList>
    </citation>
    <scope>NUCLEOTIDE SEQUENCE [LARGE SCALE GENOMIC DNA]</scope>
    <source>
        <strain evidence="14">RS831</strain>
        <tissue evidence="14">Whole body</tissue>
    </source>
</reference>
<evidence type="ECO:0000256" key="8">
    <source>
        <dbReference type="ARBA" id="ARBA00022833"/>
    </source>
</evidence>
<proteinExistence type="predicted"/>
<keyword evidence="15" id="KW-1185">Reference proteome</keyword>
<evidence type="ECO:0000259" key="12">
    <source>
        <dbReference type="PROSITE" id="PS50003"/>
    </source>
</evidence>
<dbReference type="GO" id="GO:0005765">
    <property type="term" value="C:lysosomal membrane"/>
    <property type="evidence" value="ECO:0007669"/>
    <property type="project" value="UniProtKB-SubCell"/>
</dbReference>
<feature type="compositionally biased region" description="Polar residues" evidence="11">
    <location>
        <begin position="475"/>
        <end position="492"/>
    </location>
</feature>
<feature type="compositionally biased region" description="Low complexity" evidence="11">
    <location>
        <begin position="504"/>
        <end position="519"/>
    </location>
</feature>
<dbReference type="InterPro" id="IPR047326">
    <property type="entry name" value="RUN_PLEKHM1"/>
</dbReference>
<evidence type="ECO:0008006" key="16">
    <source>
        <dbReference type="Google" id="ProtNLM"/>
    </source>
</evidence>
<dbReference type="GO" id="GO:0006914">
    <property type="term" value="P:autophagy"/>
    <property type="evidence" value="ECO:0007669"/>
    <property type="project" value="UniProtKB-KW"/>
</dbReference>
<keyword evidence="6" id="KW-0967">Endosome</keyword>
<feature type="compositionally biased region" description="Polar residues" evidence="11">
    <location>
        <begin position="409"/>
        <end position="420"/>
    </location>
</feature>
<keyword evidence="8" id="KW-0862">Zinc</keyword>
<evidence type="ECO:0000256" key="9">
    <source>
        <dbReference type="ARBA" id="ARBA00023006"/>
    </source>
</evidence>
<keyword evidence="7" id="KW-0863">Zinc-finger</keyword>
<comment type="subcellular location">
    <subcellularLocation>
        <location evidence="1">Late endosome</location>
    </subcellularLocation>
    <subcellularLocation>
        <location evidence="2">Lysosome membrane</location>
    </subcellularLocation>
</comment>
<feature type="compositionally biased region" description="Basic and acidic residues" evidence="11">
    <location>
        <begin position="493"/>
        <end position="502"/>
    </location>
</feature>
<dbReference type="InterPro" id="IPR025258">
    <property type="entry name" value="RH_dom"/>
</dbReference>
<evidence type="ECO:0000256" key="10">
    <source>
        <dbReference type="ARBA" id="ARBA00023228"/>
    </source>
</evidence>
<evidence type="ECO:0000256" key="4">
    <source>
        <dbReference type="ARBA" id="ARBA00022723"/>
    </source>
</evidence>
<feature type="compositionally biased region" description="Basic and acidic residues" evidence="11">
    <location>
        <begin position="355"/>
        <end position="378"/>
    </location>
</feature>
<feature type="domain" description="PH" evidence="12">
    <location>
        <begin position="735"/>
        <end position="832"/>
    </location>
</feature>
<dbReference type="OrthoDB" id="62364at2759"/>
<dbReference type="Gene3D" id="1.20.58.900">
    <property type="match status" value="1"/>
</dbReference>
<feature type="region of interest" description="Disordered" evidence="11">
    <location>
        <begin position="337"/>
        <end position="439"/>
    </location>
</feature>
<feature type="domain" description="PH" evidence="12">
    <location>
        <begin position="574"/>
        <end position="665"/>
    </location>
</feature>
<dbReference type="GO" id="GO:0005770">
    <property type="term" value="C:late endosome"/>
    <property type="evidence" value="ECO:0007669"/>
    <property type="project" value="UniProtKB-SubCell"/>
</dbReference>
<dbReference type="InterPro" id="IPR051366">
    <property type="entry name" value="DEF8"/>
</dbReference>
<gene>
    <name evidence="14" type="ORF">OJAV_G00192960</name>
</gene>
<dbReference type="InterPro" id="IPR011993">
    <property type="entry name" value="PH-like_dom_sf"/>
</dbReference>
<dbReference type="PANTHER" id="PTHR12326">
    <property type="entry name" value="PLECKSTRIN HOMOLOGY DOMAIN CONTAINING PROTEIN"/>
    <property type="match status" value="1"/>
</dbReference>
<feature type="domain" description="RUN" evidence="13">
    <location>
        <begin position="92"/>
        <end position="233"/>
    </location>
</feature>
<dbReference type="AlphaFoldDB" id="A0A437CB16"/>
<dbReference type="SUPFAM" id="SSF50729">
    <property type="entry name" value="PH domain-like"/>
    <property type="match status" value="2"/>
</dbReference>
<evidence type="ECO:0000313" key="14">
    <source>
        <dbReference type="EMBL" id="RVE59936.1"/>
    </source>
</evidence>
<dbReference type="SUPFAM" id="SSF140741">
    <property type="entry name" value="RUN domain-like"/>
    <property type="match status" value="1"/>
</dbReference>
<feature type="region of interest" description="Disordered" evidence="11">
    <location>
        <begin position="468"/>
        <end position="524"/>
    </location>
</feature>
<dbReference type="GO" id="GO:0008270">
    <property type="term" value="F:zinc ion binding"/>
    <property type="evidence" value="ECO:0007669"/>
    <property type="project" value="UniProtKB-KW"/>
</dbReference>
<organism evidence="14 15">
    <name type="scientific">Oryzias javanicus</name>
    <name type="common">Javanese ricefish</name>
    <name type="synonym">Aplocheilus javanicus</name>
    <dbReference type="NCBI Taxonomy" id="123683"/>
    <lineage>
        <taxon>Eukaryota</taxon>
        <taxon>Metazoa</taxon>
        <taxon>Chordata</taxon>
        <taxon>Craniata</taxon>
        <taxon>Vertebrata</taxon>
        <taxon>Euteleostomi</taxon>
        <taxon>Actinopterygii</taxon>
        <taxon>Neopterygii</taxon>
        <taxon>Teleostei</taxon>
        <taxon>Neoteleostei</taxon>
        <taxon>Acanthomorphata</taxon>
        <taxon>Ovalentaria</taxon>
        <taxon>Atherinomorphae</taxon>
        <taxon>Beloniformes</taxon>
        <taxon>Adrianichthyidae</taxon>
        <taxon>Oryziinae</taxon>
        <taxon>Oryzias</taxon>
    </lineage>
</organism>
<accession>A0A437CB16</accession>
<dbReference type="Pfam" id="PF02759">
    <property type="entry name" value="RUN"/>
    <property type="match status" value="1"/>
</dbReference>
<evidence type="ECO:0000256" key="2">
    <source>
        <dbReference type="ARBA" id="ARBA00004656"/>
    </source>
</evidence>
<feature type="compositionally biased region" description="Polar residues" evidence="11">
    <location>
        <begin position="390"/>
        <end position="402"/>
    </location>
</feature>
<dbReference type="InterPro" id="IPR001849">
    <property type="entry name" value="PH_domain"/>
</dbReference>
<dbReference type="PROSITE" id="PS50003">
    <property type="entry name" value="PH_DOMAIN"/>
    <property type="match status" value="2"/>
</dbReference>